<proteinExistence type="predicted"/>
<keyword evidence="2" id="KW-1185">Reference proteome</keyword>
<dbReference type="AlphaFoldDB" id="A0A3S5B3U6"/>
<dbReference type="EMBL" id="CAAALY010014812">
    <property type="protein sequence ID" value="VEL12457.1"/>
    <property type="molecule type" value="Genomic_DNA"/>
</dbReference>
<accession>A0A3S5B3U6</accession>
<dbReference type="Proteomes" id="UP000784294">
    <property type="component" value="Unassembled WGS sequence"/>
</dbReference>
<gene>
    <name evidence="1" type="ORF">PXEA_LOCUS5897</name>
</gene>
<reference evidence="1" key="1">
    <citation type="submission" date="2018-11" db="EMBL/GenBank/DDBJ databases">
        <authorList>
            <consortium name="Pathogen Informatics"/>
        </authorList>
    </citation>
    <scope>NUCLEOTIDE SEQUENCE</scope>
</reference>
<evidence type="ECO:0000313" key="2">
    <source>
        <dbReference type="Proteomes" id="UP000784294"/>
    </source>
</evidence>
<name>A0A3S5B3U6_9PLAT</name>
<evidence type="ECO:0000313" key="1">
    <source>
        <dbReference type="EMBL" id="VEL12457.1"/>
    </source>
</evidence>
<protein>
    <submittedName>
        <fullName evidence="1">Uncharacterized protein</fullName>
    </submittedName>
</protein>
<comment type="caution">
    <text evidence="1">The sequence shown here is derived from an EMBL/GenBank/DDBJ whole genome shotgun (WGS) entry which is preliminary data.</text>
</comment>
<sequence length="89" mass="10675">MSSIRWTWMQNNERLRAYVVKFRSRYYLHAIRLDSEIRCLMPPKAHETAFWPSRVRATCVWAHEVRITADFKAVYLGFCTRRLIVSHSS</sequence>
<organism evidence="1 2">
    <name type="scientific">Protopolystoma xenopodis</name>
    <dbReference type="NCBI Taxonomy" id="117903"/>
    <lineage>
        <taxon>Eukaryota</taxon>
        <taxon>Metazoa</taxon>
        <taxon>Spiralia</taxon>
        <taxon>Lophotrochozoa</taxon>
        <taxon>Platyhelminthes</taxon>
        <taxon>Monogenea</taxon>
        <taxon>Polyopisthocotylea</taxon>
        <taxon>Polystomatidea</taxon>
        <taxon>Polystomatidae</taxon>
        <taxon>Protopolystoma</taxon>
    </lineage>
</organism>